<keyword evidence="3" id="KW-1133">Transmembrane helix</keyword>
<dbReference type="NCBIfam" id="TIGR03696">
    <property type="entry name" value="Rhs_assc_core"/>
    <property type="match status" value="1"/>
</dbReference>
<dbReference type="InterPro" id="IPR002013">
    <property type="entry name" value="SAC_dom"/>
</dbReference>
<evidence type="ECO:0000256" key="1">
    <source>
        <dbReference type="ARBA" id="ARBA00022737"/>
    </source>
</evidence>
<keyword evidence="1" id="KW-0677">Repeat</keyword>
<proteinExistence type="predicted"/>
<feature type="compositionally biased region" description="Polar residues" evidence="2">
    <location>
        <begin position="266"/>
        <end position="280"/>
    </location>
</feature>
<dbReference type="InterPro" id="IPR056823">
    <property type="entry name" value="TEN-like_YD-shell"/>
</dbReference>
<comment type="caution">
    <text evidence="6">The sequence shown here is derived from an EMBL/GenBank/DDBJ whole genome shotgun (WGS) entry which is preliminary data.</text>
</comment>
<accession>A0ABN2C2V1</accession>
<organism evidence="6 7">
    <name type="scientific">Kribbella sancticallisti</name>
    <dbReference type="NCBI Taxonomy" id="460087"/>
    <lineage>
        <taxon>Bacteria</taxon>
        <taxon>Bacillati</taxon>
        <taxon>Actinomycetota</taxon>
        <taxon>Actinomycetes</taxon>
        <taxon>Propionibacteriales</taxon>
        <taxon>Kribbellaceae</taxon>
        <taxon>Kribbella</taxon>
    </lineage>
</organism>
<dbReference type="Pfam" id="PF25023">
    <property type="entry name" value="TEN_YD-shell"/>
    <property type="match status" value="2"/>
</dbReference>
<protein>
    <submittedName>
        <fullName evidence="6">RHS repeat-associated core domain-containing protein</fullName>
    </submittedName>
</protein>
<dbReference type="PANTHER" id="PTHR32305">
    <property type="match status" value="1"/>
</dbReference>
<keyword evidence="3" id="KW-0472">Membrane</keyword>
<keyword evidence="7" id="KW-1185">Reference proteome</keyword>
<dbReference type="InterPro" id="IPR050708">
    <property type="entry name" value="T6SS_VgrG/RHS"/>
</dbReference>
<dbReference type="Proteomes" id="UP001500393">
    <property type="component" value="Unassembled WGS sequence"/>
</dbReference>
<evidence type="ECO:0000256" key="2">
    <source>
        <dbReference type="SAM" id="MobiDB-lite"/>
    </source>
</evidence>
<keyword evidence="4" id="KW-0732">Signal</keyword>
<name>A0ABN2C2V1_9ACTN</name>
<evidence type="ECO:0000313" key="6">
    <source>
        <dbReference type="EMBL" id="GAA1551697.1"/>
    </source>
</evidence>
<sequence>MSKRGVRGALAVVVGLTLVTGLNVPAGAMPAAAEDEPLVKSTKVKSVRGSNYKVVPRKPDLDVDVVKTPAVVWPAAGTAEVVLPETTWSARLSGVLPKKAVGTLPLAVGPTADGTAPSKVKVEMLGRRGASLLVKLTSADKASGKVSLELDYQAFRHAYGGDWATRLRLVQVPACTASAACIGRPIPTRNTGSGKLSADVPANGLFMMEAAGSGTAGDFNSTQLSPSASWSVGGSSGDFNWQYPMRTPPGTGGPTPQITLGYSSGSVDGRTSGTNNQTSWVGEGFELSPGGAIERRYASCSSKSEQSGNNGTKPVGDLCFATDNATFTLNGKGGELVRDDATKQWRPKADDGTKVERLSGAINGDQGGTAAETGEYWVITTKDGTKFYFGLNKIPSPSAQDTNSTWTVPVAGNHANEPCHQTAFANSFCQQAYRWNLDYVVDPHGNTMSLFYETEKNNYARNGTETMVSSYDRAGRIKRIDYGQTAGAVFTEQPVARAHFDTTERCATGVNCAPADYFDTPLDLECTSTTSCTKFNPSFWTKKKLTKVRTEVWRPETGFDAVDTWTLRHSFPNPGDNTGPRLWLEAISHTGQVGDGALTTPEVNFDKIQLNNRVDDSSGQSLLDWFRISAIHYGTGGELAITYSGKDCSLPGNVPPADLNNRRCHPAKWTRPGAVDEHEDWFHKYVVTSVTESDRISGMQPVLTTIDYPGAPAWRHDDEDGLVEIGRKTWSQWRGYDRVTVTKGNPSGPQSVTEHRYFQGMDGDKLASNGFKERELEDSTGVKVKDLNAFAGQERERSKLVNGGVVERTITEPWLSSATSTRVRDWGATQAFKLEQKSVRQWEAKPGGGFRETSAKNEYTPAGVLTEATNANDLATTSDDTCTRYEYVGNAALGITELPTRTQTVAKACDQPWTNGDVITDEKVDYAGGATPASAKPTAAWRLSGFTSAGEPTYETVKTFSYDDHGRKQTETDSKGQATTYGYVPLDGPVTVTSVTLANGHVSSTELDPAWGQAITITDVGGRRTVSERDALGRIAKVWLPGHAESQTPNVEHAYFGGVDKASVVQTKKLQADGTVETSYELLDGLQRKRQIQRPAADGIGRVITDVEYDSRGLAVIENRPYYNDAPPGDVVFNPDEAGLTARRVTSYDGIERPTKEAFWSMDREVWYTTHTYGPDRQTVNPPEGEQATTKITDAQGRQTELWTYDTPDPGTDFHKTSYTYTKAGQLATVTDPANNVWRYTYDLHGRRIKVEEPDRGTSTYTYNQLDQVTSSTDARGTKLFYAYDVIGRPTTVREGTEGGALRLERTYDSLVKGSASSATRYIDGAAYKTEVTGYDASGHPTGTSVTIPAAEGALAKTYTVKNTYTTTGLPETTTMPEVGGLPEETLTTSYDTNDLPTGLSSELSTYVTASEFNSFGDLTTLEVQPTDGKWLRHSYIYDEATRRLTRAISQRETTGPQRVFDQTYSYDHAGNVTKIVDSPASGSTDPKDTQCFNYDEPRRLTQAWTPADGNCDLEPTSASQLGGPAPYWHAWTFDKIGNRASETRVTTAGVTTSTYEYPTTGQPRPHAVQKITTTGPNGTNVSQYGYDANGNQTSRTVAGVGETFDWDAEGRLTNVTKGDQKTEYIYDADGNRLMRKDHTGTTLYLGATEVLLKPDGTQVGTRHYTFGKQVIGVRSGGKLTWLGSDHHGSATLLVDAESQAFQRRRITPFGESRGAVPAAWPSQKDFVGGIKDASTGLIHLGAREYDPTTGRFISVDPVVDANDPQQLNGYAYANNSPVSFVDADGKRYRIETVTELKTIVRQHVKRIKELHKEVITVYVKIVIYAFVAKLAAAFGFHELTQKITAEVARQVTIFKEVVKTIRYHTKEVIRIVTKRFVQLAGDDAYEMNQALTTANQADTTVNTLERSSDKLADIAKRIGERAKEAQIAEAANRSQNADQTKKKSTDSTCPVCSLDPEDDSLGKMLTTGVGAGVFGGVACLLTGGAGCAVAAAVAAVGGLVTSGIWNRMNGPLGGQAAANLQAEKFAWLVGRAADVGDYLWSKPSNSWQRSPGMPLTLGLSDGRSVCDIGAC</sequence>
<evidence type="ECO:0000259" key="5">
    <source>
        <dbReference type="PROSITE" id="PS50275"/>
    </source>
</evidence>
<dbReference type="EMBL" id="BAAAOS010000002">
    <property type="protein sequence ID" value="GAA1551697.1"/>
    <property type="molecule type" value="Genomic_DNA"/>
</dbReference>
<feature type="transmembrane region" description="Helical" evidence="3">
    <location>
        <begin position="1974"/>
        <end position="2001"/>
    </location>
</feature>
<dbReference type="RefSeq" id="WP_344208660.1">
    <property type="nucleotide sequence ID" value="NZ_BAAAOS010000002.1"/>
</dbReference>
<feature type="chain" id="PRO_5045394800" evidence="4">
    <location>
        <begin position="29"/>
        <end position="2072"/>
    </location>
</feature>
<feature type="domain" description="SAC" evidence="5">
    <location>
        <begin position="1675"/>
        <end position="1721"/>
    </location>
</feature>
<evidence type="ECO:0000256" key="3">
    <source>
        <dbReference type="SAM" id="Phobius"/>
    </source>
</evidence>
<feature type="signal peptide" evidence="4">
    <location>
        <begin position="1"/>
        <end position="28"/>
    </location>
</feature>
<dbReference type="PROSITE" id="PS50275">
    <property type="entry name" value="SAC"/>
    <property type="match status" value="1"/>
</dbReference>
<keyword evidence="3" id="KW-0812">Transmembrane</keyword>
<feature type="region of interest" description="Disordered" evidence="2">
    <location>
        <begin position="1926"/>
        <end position="1951"/>
    </location>
</feature>
<evidence type="ECO:0000256" key="4">
    <source>
        <dbReference type="SAM" id="SignalP"/>
    </source>
</evidence>
<dbReference type="InterPro" id="IPR006530">
    <property type="entry name" value="YD"/>
</dbReference>
<dbReference type="PANTHER" id="PTHR32305:SF17">
    <property type="entry name" value="TRNA NUCLEASE WAPA"/>
    <property type="match status" value="1"/>
</dbReference>
<reference evidence="6 7" key="1">
    <citation type="journal article" date="2019" name="Int. J. Syst. Evol. Microbiol.">
        <title>The Global Catalogue of Microorganisms (GCM) 10K type strain sequencing project: providing services to taxonomists for standard genome sequencing and annotation.</title>
        <authorList>
            <consortium name="The Broad Institute Genomics Platform"/>
            <consortium name="The Broad Institute Genome Sequencing Center for Infectious Disease"/>
            <person name="Wu L."/>
            <person name="Ma J."/>
        </authorList>
    </citation>
    <scope>NUCLEOTIDE SEQUENCE [LARGE SCALE GENOMIC DNA]</scope>
    <source>
        <strain evidence="6 7">JCM 14969</strain>
    </source>
</reference>
<evidence type="ECO:0000313" key="7">
    <source>
        <dbReference type="Proteomes" id="UP001500393"/>
    </source>
</evidence>
<feature type="region of interest" description="Disordered" evidence="2">
    <location>
        <begin position="266"/>
        <end position="285"/>
    </location>
</feature>
<dbReference type="InterPro" id="IPR022385">
    <property type="entry name" value="Rhs_assc_core"/>
</dbReference>
<gene>
    <name evidence="6" type="ORF">GCM10009789_01810</name>
</gene>
<dbReference type="NCBIfam" id="TIGR01643">
    <property type="entry name" value="YD_repeat_2x"/>
    <property type="match status" value="1"/>
</dbReference>
<dbReference type="Gene3D" id="2.180.10.10">
    <property type="entry name" value="RHS repeat-associated core"/>
    <property type="match status" value="2"/>
</dbReference>